<keyword evidence="2" id="KW-1185">Reference proteome</keyword>
<dbReference type="InterPro" id="IPR024997">
    <property type="entry name" value="DUF3892"/>
</dbReference>
<accession>A0ABS2L5Z3</accession>
<sequence>MSIQITHVRFAGTTKVHESIIRYKWKSIQDGSVGDNDKPSLVAWVDTKTNKAYVGTGAQQVAVGAIHPATSPAYLKTHADGVWTNNLLSLPTF</sequence>
<proteinExistence type="predicted"/>
<dbReference type="Pfam" id="PF13031">
    <property type="entry name" value="DUF3892"/>
    <property type="match status" value="1"/>
</dbReference>
<gene>
    <name evidence="1" type="ORF">JOE66_002121</name>
</gene>
<evidence type="ECO:0000313" key="2">
    <source>
        <dbReference type="Proteomes" id="UP000776164"/>
    </source>
</evidence>
<reference evidence="1 2" key="1">
    <citation type="submission" date="2021-01" db="EMBL/GenBank/DDBJ databases">
        <title>Sequencing the genomes of 1000 actinobacteria strains.</title>
        <authorList>
            <person name="Klenk H.-P."/>
        </authorList>
    </citation>
    <scope>NUCLEOTIDE SEQUENCE [LARGE SCALE GENOMIC DNA]</scope>
    <source>
        <strain evidence="1 2">DSM 13057</strain>
    </source>
</reference>
<name>A0ABS2L5Z3_9MICO</name>
<organism evidence="1 2">
    <name type="scientific">Subtercola frigoramans</name>
    <dbReference type="NCBI Taxonomy" id="120298"/>
    <lineage>
        <taxon>Bacteria</taxon>
        <taxon>Bacillati</taxon>
        <taxon>Actinomycetota</taxon>
        <taxon>Actinomycetes</taxon>
        <taxon>Micrococcales</taxon>
        <taxon>Microbacteriaceae</taxon>
        <taxon>Subtercola</taxon>
    </lineage>
</organism>
<evidence type="ECO:0008006" key="3">
    <source>
        <dbReference type="Google" id="ProtNLM"/>
    </source>
</evidence>
<comment type="caution">
    <text evidence="1">The sequence shown here is derived from an EMBL/GenBank/DDBJ whole genome shotgun (WGS) entry which is preliminary data.</text>
</comment>
<dbReference type="EMBL" id="JAFBBU010000001">
    <property type="protein sequence ID" value="MBM7472487.1"/>
    <property type="molecule type" value="Genomic_DNA"/>
</dbReference>
<dbReference type="Proteomes" id="UP000776164">
    <property type="component" value="Unassembled WGS sequence"/>
</dbReference>
<dbReference type="RefSeq" id="WP_205109275.1">
    <property type="nucleotide sequence ID" value="NZ_BAAAHT010000004.1"/>
</dbReference>
<evidence type="ECO:0000313" key="1">
    <source>
        <dbReference type="EMBL" id="MBM7472487.1"/>
    </source>
</evidence>
<protein>
    <recommendedName>
        <fullName evidence="3">DUF3892 domain-containing protein</fullName>
    </recommendedName>
</protein>